<dbReference type="Proteomes" id="UP000294325">
    <property type="component" value="Chromosome"/>
</dbReference>
<feature type="transmembrane region" description="Helical" evidence="1">
    <location>
        <begin position="21"/>
        <end position="48"/>
    </location>
</feature>
<keyword evidence="1" id="KW-0472">Membrane</keyword>
<keyword evidence="1" id="KW-1133">Transmembrane helix</keyword>
<evidence type="ECO:0000313" key="2">
    <source>
        <dbReference type="EMBL" id="QBQ56593.1"/>
    </source>
</evidence>
<reference evidence="2 3" key="1">
    <citation type="submission" date="2019-03" db="EMBL/GenBank/DDBJ databases">
        <title>The genome sequence of Nitrosococcus wardiae strain D1FHST reveals the archetypal metabolic capacity of ammonia-oxidizing Gammaproteobacteria.</title>
        <authorList>
            <person name="Wang L."/>
            <person name="Lim C.K."/>
            <person name="Hanson T.E."/>
            <person name="Dang H."/>
            <person name="Klotz M.G."/>
        </authorList>
    </citation>
    <scope>NUCLEOTIDE SEQUENCE [LARGE SCALE GENOMIC DNA]</scope>
    <source>
        <strain evidence="2 3">D1FHS</strain>
    </source>
</reference>
<feature type="transmembrane region" description="Helical" evidence="1">
    <location>
        <begin position="60"/>
        <end position="83"/>
    </location>
</feature>
<dbReference type="EMBL" id="CP038033">
    <property type="protein sequence ID" value="QBQ56593.1"/>
    <property type="molecule type" value="Genomic_DNA"/>
</dbReference>
<feature type="transmembrane region" description="Helical" evidence="1">
    <location>
        <begin position="250"/>
        <end position="274"/>
    </location>
</feature>
<keyword evidence="3" id="KW-1185">Reference proteome</keyword>
<name>A0A4P7C252_9GAMM</name>
<organism evidence="2 3">
    <name type="scientific">Nitrosococcus wardiae</name>
    <dbReference type="NCBI Taxonomy" id="1814290"/>
    <lineage>
        <taxon>Bacteria</taxon>
        <taxon>Pseudomonadati</taxon>
        <taxon>Pseudomonadota</taxon>
        <taxon>Gammaproteobacteria</taxon>
        <taxon>Chromatiales</taxon>
        <taxon>Chromatiaceae</taxon>
        <taxon>Nitrosococcus</taxon>
    </lineage>
</organism>
<proteinExistence type="predicted"/>
<evidence type="ECO:0008006" key="4">
    <source>
        <dbReference type="Google" id="ProtNLM"/>
    </source>
</evidence>
<dbReference type="KEGG" id="nwr:E3U44_14690"/>
<gene>
    <name evidence="2" type="ORF">E3U44_14690</name>
</gene>
<evidence type="ECO:0000313" key="3">
    <source>
        <dbReference type="Proteomes" id="UP000294325"/>
    </source>
</evidence>
<dbReference type="AlphaFoldDB" id="A0A4P7C252"/>
<evidence type="ECO:0000256" key="1">
    <source>
        <dbReference type="SAM" id="Phobius"/>
    </source>
</evidence>
<accession>A0A4P7C252</accession>
<protein>
    <recommendedName>
        <fullName evidence="4">PhnA-like protein</fullName>
    </recommendedName>
</protein>
<sequence>MDHVERTVTTVEHPGQINWGAVIAGLVVVISVSWLMVLLGSAIGLSIADTFDSKAMEEGLGWGSIIWLLLTALVTFFLGGWFAGRLADKTVKIIGMLHGVTVWGVSIILLIFLGYAGIAGLMQTGSALLSGGAAVVPAAAVGATAETDNGATSPFVTQIQAQLKRQASEITARTAEEGVSPEEVERAIEQLDAQTLQAAAMQLLQGNTQAAKDVLAVNTNLSEAEINAIINGVEQEVQQRLDTIATYTQAILWATFISSLLGLAMAIIGGWIGASRVRRFYAIQQRATGT</sequence>
<dbReference type="OrthoDB" id="2154696at2"/>
<keyword evidence="1" id="KW-0812">Transmembrane</keyword>
<feature type="transmembrane region" description="Helical" evidence="1">
    <location>
        <begin position="95"/>
        <end position="118"/>
    </location>
</feature>